<feature type="domain" description="BD-FAE-like" evidence="2">
    <location>
        <begin position="41"/>
        <end position="229"/>
    </location>
</feature>
<name>A0A1F5QAD9_9BACT</name>
<protein>
    <recommendedName>
        <fullName evidence="2">BD-FAE-like domain-containing protein</fullName>
    </recommendedName>
</protein>
<evidence type="ECO:0000313" key="3">
    <source>
        <dbReference type="EMBL" id="OGE99076.1"/>
    </source>
</evidence>
<dbReference type="SUPFAM" id="SSF53474">
    <property type="entry name" value="alpha/beta-Hydrolases"/>
    <property type="match status" value="1"/>
</dbReference>
<evidence type="ECO:0000256" key="1">
    <source>
        <dbReference type="ARBA" id="ARBA00022801"/>
    </source>
</evidence>
<dbReference type="Gene3D" id="3.40.50.1820">
    <property type="entry name" value="alpha/beta hydrolase"/>
    <property type="match status" value="1"/>
</dbReference>
<dbReference type="AlphaFoldDB" id="A0A1F5QAD9"/>
<organism evidence="3 4">
    <name type="scientific">Candidatus Doudnabacteria bacterium RIFCSPLOWO2_02_FULL_48_13</name>
    <dbReference type="NCBI Taxonomy" id="1817845"/>
    <lineage>
        <taxon>Bacteria</taxon>
        <taxon>Candidatus Doudnaibacteriota</taxon>
    </lineage>
</organism>
<dbReference type="InterPro" id="IPR050300">
    <property type="entry name" value="GDXG_lipolytic_enzyme"/>
</dbReference>
<dbReference type="GO" id="GO:0016787">
    <property type="term" value="F:hydrolase activity"/>
    <property type="evidence" value="ECO:0007669"/>
    <property type="project" value="UniProtKB-KW"/>
</dbReference>
<accession>A0A1F5QAD9</accession>
<proteinExistence type="predicted"/>
<dbReference type="PANTHER" id="PTHR48081">
    <property type="entry name" value="AB HYDROLASE SUPERFAMILY PROTEIN C4A8.06C"/>
    <property type="match status" value="1"/>
</dbReference>
<dbReference type="PANTHER" id="PTHR48081:SF33">
    <property type="entry name" value="KYNURENINE FORMAMIDASE"/>
    <property type="match status" value="1"/>
</dbReference>
<dbReference type="Pfam" id="PF20434">
    <property type="entry name" value="BD-FAE"/>
    <property type="match status" value="1"/>
</dbReference>
<gene>
    <name evidence="3" type="ORF">A3J05_01415</name>
</gene>
<dbReference type="Proteomes" id="UP000177235">
    <property type="component" value="Unassembled WGS sequence"/>
</dbReference>
<reference evidence="3 4" key="1">
    <citation type="journal article" date="2016" name="Nat. Commun.">
        <title>Thousands of microbial genomes shed light on interconnected biogeochemical processes in an aquifer system.</title>
        <authorList>
            <person name="Anantharaman K."/>
            <person name="Brown C.T."/>
            <person name="Hug L.A."/>
            <person name="Sharon I."/>
            <person name="Castelle C.J."/>
            <person name="Probst A.J."/>
            <person name="Thomas B.C."/>
            <person name="Singh A."/>
            <person name="Wilkins M.J."/>
            <person name="Karaoz U."/>
            <person name="Brodie E.L."/>
            <person name="Williams K.H."/>
            <person name="Hubbard S.S."/>
            <person name="Banfield J.F."/>
        </authorList>
    </citation>
    <scope>NUCLEOTIDE SEQUENCE [LARGE SCALE GENOMIC DNA]</scope>
</reference>
<dbReference type="EMBL" id="MFFF01000022">
    <property type="protein sequence ID" value="OGE99076.1"/>
    <property type="molecule type" value="Genomic_DNA"/>
</dbReference>
<evidence type="ECO:0000259" key="2">
    <source>
        <dbReference type="Pfam" id="PF20434"/>
    </source>
</evidence>
<sequence>MVHEDLKILDPNFKPPLAQRRVSYGNVVKELQYADLRYPATPGPWPVVAMIHGGFWKAEYDMEHAGHLCHALTKTGLATWNIEYRRIGNGGGWPTTFEDIIDAMNYLGHMAEYYPLDLNKVVVLGHSAGGHLALWLAGARKYPDVLPETKLTISLKGVVSLAGVADLQIAWEKRLSNGIVKDFLGGSPDEVPERYGYACPLKRLPADTRQILIHGEDDTKVPVGLSMLYKQRAMELQKSTGENEPVELRVLDNCGHFELIDPEKEQFAWVRQAIADLI</sequence>
<dbReference type="InterPro" id="IPR029058">
    <property type="entry name" value="AB_hydrolase_fold"/>
</dbReference>
<evidence type="ECO:0000313" key="4">
    <source>
        <dbReference type="Proteomes" id="UP000177235"/>
    </source>
</evidence>
<comment type="caution">
    <text evidence="3">The sequence shown here is derived from an EMBL/GenBank/DDBJ whole genome shotgun (WGS) entry which is preliminary data.</text>
</comment>
<dbReference type="InterPro" id="IPR049492">
    <property type="entry name" value="BD-FAE-like_dom"/>
</dbReference>
<keyword evidence="1" id="KW-0378">Hydrolase</keyword>